<accession>A0A392SGY0</accession>
<organism evidence="1 2">
    <name type="scientific">Trifolium medium</name>
    <dbReference type="NCBI Taxonomy" id="97028"/>
    <lineage>
        <taxon>Eukaryota</taxon>
        <taxon>Viridiplantae</taxon>
        <taxon>Streptophyta</taxon>
        <taxon>Embryophyta</taxon>
        <taxon>Tracheophyta</taxon>
        <taxon>Spermatophyta</taxon>
        <taxon>Magnoliopsida</taxon>
        <taxon>eudicotyledons</taxon>
        <taxon>Gunneridae</taxon>
        <taxon>Pentapetalae</taxon>
        <taxon>rosids</taxon>
        <taxon>fabids</taxon>
        <taxon>Fabales</taxon>
        <taxon>Fabaceae</taxon>
        <taxon>Papilionoideae</taxon>
        <taxon>50 kb inversion clade</taxon>
        <taxon>NPAAA clade</taxon>
        <taxon>Hologalegina</taxon>
        <taxon>IRL clade</taxon>
        <taxon>Trifolieae</taxon>
        <taxon>Trifolium</taxon>
    </lineage>
</organism>
<keyword evidence="2" id="KW-1185">Reference proteome</keyword>
<protein>
    <submittedName>
        <fullName evidence="1">Uncharacterized protein</fullName>
    </submittedName>
</protein>
<reference evidence="1 2" key="1">
    <citation type="journal article" date="2018" name="Front. Plant Sci.">
        <title>Red Clover (Trifolium pratense) and Zigzag Clover (T. medium) - A Picture of Genomic Similarities and Differences.</title>
        <authorList>
            <person name="Dluhosova J."/>
            <person name="Istvanek J."/>
            <person name="Nedelnik J."/>
            <person name="Repkova J."/>
        </authorList>
    </citation>
    <scope>NUCLEOTIDE SEQUENCE [LARGE SCALE GENOMIC DNA]</scope>
    <source>
        <strain evidence="2">cv. 10/8</strain>
        <tissue evidence="1">Leaf</tissue>
    </source>
</reference>
<proteinExistence type="predicted"/>
<dbReference type="EMBL" id="LXQA010375405">
    <property type="protein sequence ID" value="MCI47677.1"/>
    <property type="molecule type" value="Genomic_DNA"/>
</dbReference>
<dbReference type="AlphaFoldDB" id="A0A392SGY0"/>
<comment type="caution">
    <text evidence="1">The sequence shown here is derived from an EMBL/GenBank/DDBJ whole genome shotgun (WGS) entry which is preliminary data.</text>
</comment>
<feature type="non-terminal residue" evidence="1">
    <location>
        <position position="1"/>
    </location>
</feature>
<name>A0A392SGY0_9FABA</name>
<evidence type="ECO:0000313" key="2">
    <source>
        <dbReference type="Proteomes" id="UP000265520"/>
    </source>
</evidence>
<dbReference type="Proteomes" id="UP000265520">
    <property type="component" value="Unassembled WGS sequence"/>
</dbReference>
<evidence type="ECO:0000313" key="1">
    <source>
        <dbReference type="EMBL" id="MCI47677.1"/>
    </source>
</evidence>
<sequence length="17" mass="1771">KEMSKGMATCHPTVGPP</sequence>